<evidence type="ECO:0000259" key="11">
    <source>
        <dbReference type="PROSITE" id="PS50975"/>
    </source>
</evidence>
<dbReference type="Pfam" id="PF02843">
    <property type="entry name" value="GARS_C"/>
    <property type="match status" value="1"/>
</dbReference>
<comment type="similarity">
    <text evidence="7">Belongs to the GARS family.</text>
</comment>
<dbReference type="InterPro" id="IPR020560">
    <property type="entry name" value="PRibGlycinamide_synth_C-dom"/>
</dbReference>
<dbReference type="GO" id="GO:0005524">
    <property type="term" value="F:ATP binding"/>
    <property type="evidence" value="ECO:0007669"/>
    <property type="project" value="UniProtKB-UniRule"/>
</dbReference>
<dbReference type="STRING" id="1797737.A2196_02365"/>
<dbReference type="Proteomes" id="UP000176751">
    <property type="component" value="Unassembled WGS sequence"/>
</dbReference>
<evidence type="ECO:0000256" key="8">
    <source>
        <dbReference type="ARBA" id="ARBA00042242"/>
    </source>
</evidence>
<dbReference type="Gene3D" id="3.40.50.20">
    <property type="match status" value="1"/>
</dbReference>
<evidence type="ECO:0000256" key="7">
    <source>
        <dbReference type="ARBA" id="ARBA00038345"/>
    </source>
</evidence>
<evidence type="ECO:0000256" key="6">
    <source>
        <dbReference type="ARBA" id="ARBA00022840"/>
    </source>
</evidence>
<dbReference type="SMART" id="SM01209">
    <property type="entry name" value="GARS_A"/>
    <property type="match status" value="1"/>
</dbReference>
<comment type="caution">
    <text evidence="12">The sequence shown here is derived from an EMBL/GenBank/DDBJ whole genome shotgun (WGS) entry which is preliminary data.</text>
</comment>
<dbReference type="NCBIfam" id="TIGR00877">
    <property type="entry name" value="purD"/>
    <property type="match status" value="1"/>
</dbReference>
<dbReference type="InterPro" id="IPR020561">
    <property type="entry name" value="PRibGlycinamid_synth_ATP-grasp"/>
</dbReference>
<dbReference type="SMART" id="SM01210">
    <property type="entry name" value="GARS_C"/>
    <property type="match status" value="1"/>
</dbReference>
<dbReference type="InterPro" id="IPR013815">
    <property type="entry name" value="ATP_grasp_subdomain_1"/>
</dbReference>
<keyword evidence="4 10" id="KW-0547">Nucleotide-binding</keyword>
<evidence type="ECO:0000313" key="13">
    <source>
        <dbReference type="Proteomes" id="UP000176751"/>
    </source>
</evidence>
<dbReference type="Gene3D" id="3.90.600.10">
    <property type="entry name" value="Phosphoribosylglycinamide synthetase, C-terminal domain"/>
    <property type="match status" value="1"/>
</dbReference>
<dbReference type="GO" id="GO:0009113">
    <property type="term" value="P:purine nucleobase biosynthetic process"/>
    <property type="evidence" value="ECO:0007669"/>
    <property type="project" value="InterPro"/>
</dbReference>
<dbReference type="SUPFAM" id="SSF51246">
    <property type="entry name" value="Rudiment single hybrid motif"/>
    <property type="match status" value="1"/>
</dbReference>
<comment type="pathway">
    <text evidence="1">Purine metabolism; IMP biosynthesis via de novo pathway; N(1)-(5-phospho-D-ribosyl)glycinamide from 5-phospho-alpha-D-ribose 1-diphosphate: step 2/2.</text>
</comment>
<dbReference type="GO" id="GO:0046872">
    <property type="term" value="F:metal ion binding"/>
    <property type="evidence" value="ECO:0007669"/>
    <property type="project" value="InterPro"/>
</dbReference>
<dbReference type="Gene3D" id="3.30.1490.20">
    <property type="entry name" value="ATP-grasp fold, A domain"/>
    <property type="match status" value="1"/>
</dbReference>
<organism evidence="12 13">
    <name type="scientific">Candidatus Curtissbacteria bacterium RIFOXYA1_FULL_41_14</name>
    <dbReference type="NCBI Taxonomy" id="1797737"/>
    <lineage>
        <taxon>Bacteria</taxon>
        <taxon>Candidatus Curtissiibacteriota</taxon>
    </lineage>
</organism>
<dbReference type="Pfam" id="PF02844">
    <property type="entry name" value="GARS_N"/>
    <property type="match status" value="1"/>
</dbReference>
<proteinExistence type="inferred from homology"/>
<dbReference type="Pfam" id="PF01071">
    <property type="entry name" value="GARS_A"/>
    <property type="match status" value="1"/>
</dbReference>
<evidence type="ECO:0000256" key="2">
    <source>
        <dbReference type="ARBA" id="ARBA00013255"/>
    </source>
</evidence>
<dbReference type="Gene3D" id="3.30.470.20">
    <property type="entry name" value="ATP-grasp fold, B domain"/>
    <property type="match status" value="1"/>
</dbReference>
<dbReference type="GO" id="GO:0004637">
    <property type="term" value="F:phosphoribosylamine-glycine ligase activity"/>
    <property type="evidence" value="ECO:0007669"/>
    <property type="project" value="UniProtKB-EC"/>
</dbReference>
<dbReference type="AlphaFoldDB" id="A0A1F5HBZ5"/>
<keyword evidence="3 12" id="KW-0436">Ligase</keyword>
<evidence type="ECO:0000256" key="10">
    <source>
        <dbReference type="PROSITE-ProRule" id="PRU00409"/>
    </source>
</evidence>
<sequence>MHKATVLVIDGGGRGSVLVDKYLQSPHVAKVLAIPGNDLMLSQNKKKVVIFPQIKTTDVDQIASIAKREKIDLVDVAQDDAVAVGVTDTLLKGGFKVFGPTKTAGQIEWDKAFARRFMEKFDIPTPAFKICKSEQDGIKFIKSRKESEWYVKASGLAAGKGALYAKDNSDAIEKIHEMKNFGKSGEIFLIEECLRGEEFSSFAIVDGPNFIVVGHAQDHKQVYDGNLGPNTGGMGCSSPPMVINSEMENQIKSIFQKTVEGLAKMDRPYRGILYLGGMIDVKGNVWVIEFNARWGDPEAQVIIPAIKDDFFQLASYVLNNQFNKIKIRKDNTFRIVVAATSRGYPEDYKVVIGKRIFGLDRLLDYSAPSLRHPDPELVEGKGSIKIFGAGVKISNGQYLVNGGRLFYVVGQGKNVAQARQKTYNALSLVYVEGNNLHYRTDIGFRDLERFYDL</sequence>
<dbReference type="InterPro" id="IPR016185">
    <property type="entry name" value="PreATP-grasp_dom_sf"/>
</dbReference>
<evidence type="ECO:0000256" key="9">
    <source>
        <dbReference type="ARBA" id="ARBA00042864"/>
    </source>
</evidence>
<evidence type="ECO:0000256" key="3">
    <source>
        <dbReference type="ARBA" id="ARBA00022598"/>
    </source>
</evidence>
<gene>
    <name evidence="12" type="ORF">A2196_02365</name>
</gene>
<dbReference type="UniPathway" id="UPA00074">
    <property type="reaction ID" value="UER00125"/>
</dbReference>
<keyword evidence="6 10" id="KW-0067">ATP-binding</keyword>
<dbReference type="InterPro" id="IPR037123">
    <property type="entry name" value="PRibGlycinamide_synth_C_sf"/>
</dbReference>
<evidence type="ECO:0000256" key="5">
    <source>
        <dbReference type="ARBA" id="ARBA00022755"/>
    </source>
</evidence>
<dbReference type="EMBL" id="MFCA01000025">
    <property type="protein sequence ID" value="OGE01707.1"/>
    <property type="molecule type" value="Genomic_DNA"/>
</dbReference>
<dbReference type="PANTHER" id="PTHR43472:SF1">
    <property type="entry name" value="PHOSPHORIBOSYLAMINE--GLYCINE LIGASE, CHLOROPLASTIC"/>
    <property type="match status" value="1"/>
</dbReference>
<reference evidence="12 13" key="1">
    <citation type="journal article" date="2016" name="Nat. Commun.">
        <title>Thousands of microbial genomes shed light on interconnected biogeochemical processes in an aquifer system.</title>
        <authorList>
            <person name="Anantharaman K."/>
            <person name="Brown C.T."/>
            <person name="Hug L.A."/>
            <person name="Sharon I."/>
            <person name="Castelle C.J."/>
            <person name="Probst A.J."/>
            <person name="Thomas B.C."/>
            <person name="Singh A."/>
            <person name="Wilkins M.J."/>
            <person name="Karaoz U."/>
            <person name="Brodie E.L."/>
            <person name="Williams K.H."/>
            <person name="Hubbard S.S."/>
            <person name="Banfield J.F."/>
        </authorList>
    </citation>
    <scope>NUCLEOTIDE SEQUENCE [LARGE SCALE GENOMIC DNA]</scope>
</reference>
<evidence type="ECO:0000256" key="4">
    <source>
        <dbReference type="ARBA" id="ARBA00022741"/>
    </source>
</evidence>
<name>A0A1F5HBZ5_9BACT</name>
<evidence type="ECO:0000256" key="1">
    <source>
        <dbReference type="ARBA" id="ARBA00005174"/>
    </source>
</evidence>
<feature type="domain" description="ATP-grasp" evidence="11">
    <location>
        <begin position="115"/>
        <end position="319"/>
    </location>
</feature>
<dbReference type="EC" id="6.3.4.13" evidence="2"/>
<dbReference type="PANTHER" id="PTHR43472">
    <property type="entry name" value="PHOSPHORIBOSYLAMINE--GLYCINE LIGASE"/>
    <property type="match status" value="1"/>
</dbReference>
<evidence type="ECO:0000313" key="12">
    <source>
        <dbReference type="EMBL" id="OGE01707.1"/>
    </source>
</evidence>
<keyword evidence="5" id="KW-0658">Purine biosynthesis</keyword>
<dbReference type="PROSITE" id="PS50975">
    <property type="entry name" value="ATP_GRASP"/>
    <property type="match status" value="1"/>
</dbReference>
<protein>
    <recommendedName>
        <fullName evidence="2">phosphoribosylamine--glycine ligase</fullName>
        <ecNumber evidence="2">6.3.4.13</ecNumber>
    </recommendedName>
    <alternativeName>
        <fullName evidence="8">Glycinamide ribonucleotide synthetase</fullName>
    </alternativeName>
    <alternativeName>
        <fullName evidence="9">Phosphoribosylglycinamide synthetase</fullName>
    </alternativeName>
</protein>
<dbReference type="InterPro" id="IPR011761">
    <property type="entry name" value="ATP-grasp"/>
</dbReference>
<dbReference type="InterPro" id="IPR000115">
    <property type="entry name" value="PRibGlycinamide_synth"/>
</dbReference>
<accession>A0A1F5HBZ5</accession>
<dbReference type="SUPFAM" id="SSF56059">
    <property type="entry name" value="Glutathione synthetase ATP-binding domain-like"/>
    <property type="match status" value="1"/>
</dbReference>
<dbReference type="SUPFAM" id="SSF52440">
    <property type="entry name" value="PreATP-grasp domain"/>
    <property type="match status" value="1"/>
</dbReference>
<dbReference type="GO" id="GO:0006189">
    <property type="term" value="P:'de novo' IMP biosynthetic process"/>
    <property type="evidence" value="ECO:0007669"/>
    <property type="project" value="UniProtKB-UniPathway"/>
</dbReference>
<dbReference type="InterPro" id="IPR011054">
    <property type="entry name" value="Rudment_hybrid_motif"/>
</dbReference>
<dbReference type="InterPro" id="IPR020562">
    <property type="entry name" value="PRibGlycinamide_synth_N"/>
</dbReference>